<dbReference type="GO" id="GO:0000796">
    <property type="term" value="C:condensin complex"/>
    <property type="evidence" value="ECO:0007669"/>
    <property type="project" value="TreeGrafter"/>
</dbReference>
<feature type="region of interest" description="Disordered" evidence="2">
    <location>
        <begin position="1547"/>
        <end position="1588"/>
    </location>
</feature>
<dbReference type="GO" id="GO:0003682">
    <property type="term" value="F:chromatin binding"/>
    <property type="evidence" value="ECO:0007669"/>
    <property type="project" value="TreeGrafter"/>
</dbReference>
<comment type="caution">
    <text evidence="3">The sequence shown here is derived from an EMBL/GenBank/DDBJ whole genome shotgun (WGS) entry which is preliminary data.</text>
</comment>
<evidence type="ECO:0000256" key="2">
    <source>
        <dbReference type="SAM" id="MobiDB-lite"/>
    </source>
</evidence>
<dbReference type="PANTHER" id="PTHR43941">
    <property type="entry name" value="STRUCTURAL MAINTENANCE OF CHROMOSOMES PROTEIN 2"/>
    <property type="match status" value="1"/>
</dbReference>
<feature type="region of interest" description="Disordered" evidence="2">
    <location>
        <begin position="1645"/>
        <end position="1677"/>
    </location>
</feature>
<gene>
    <name evidence="3" type="ORF">BLS_005318</name>
</gene>
<feature type="region of interest" description="Disordered" evidence="2">
    <location>
        <begin position="1"/>
        <end position="150"/>
    </location>
</feature>
<feature type="compositionally biased region" description="Low complexity" evidence="2">
    <location>
        <begin position="139"/>
        <end position="149"/>
    </location>
</feature>
<feature type="compositionally biased region" description="Low complexity" evidence="2">
    <location>
        <begin position="16"/>
        <end position="34"/>
    </location>
</feature>
<feature type="compositionally biased region" description="Basic and acidic residues" evidence="2">
    <location>
        <begin position="1648"/>
        <end position="1660"/>
    </location>
</feature>
<feature type="compositionally biased region" description="Basic and acidic residues" evidence="2">
    <location>
        <begin position="2087"/>
        <end position="2100"/>
    </location>
</feature>
<feature type="compositionally biased region" description="Basic and acidic residues" evidence="2">
    <location>
        <begin position="2243"/>
        <end position="2256"/>
    </location>
</feature>
<reference evidence="3 4" key="1">
    <citation type="submission" date="2019-11" db="EMBL/GenBank/DDBJ databases">
        <title>Venturia inaequalis Genome Resource.</title>
        <authorList>
            <person name="Lichtner F.J."/>
        </authorList>
    </citation>
    <scope>NUCLEOTIDE SEQUENCE [LARGE SCALE GENOMIC DNA]</scope>
    <source>
        <strain evidence="3">Bline_iso_100314</strain>
    </source>
</reference>
<feature type="coiled-coil region" evidence="1">
    <location>
        <begin position="287"/>
        <end position="353"/>
    </location>
</feature>
<feature type="compositionally biased region" description="Basic and acidic residues" evidence="2">
    <location>
        <begin position="1436"/>
        <end position="1448"/>
    </location>
</feature>
<feature type="coiled-coil region" evidence="1">
    <location>
        <begin position="1096"/>
        <end position="1202"/>
    </location>
</feature>
<name>A0A8H3UGF4_VENIN</name>
<feature type="coiled-coil region" evidence="1">
    <location>
        <begin position="894"/>
        <end position="1058"/>
    </location>
</feature>
<feature type="compositionally biased region" description="Basic and acidic residues" evidence="2">
    <location>
        <begin position="1904"/>
        <end position="1921"/>
    </location>
</feature>
<organism evidence="3 4">
    <name type="scientific">Venturia inaequalis</name>
    <name type="common">Apple scab fungus</name>
    <dbReference type="NCBI Taxonomy" id="5025"/>
    <lineage>
        <taxon>Eukaryota</taxon>
        <taxon>Fungi</taxon>
        <taxon>Dikarya</taxon>
        <taxon>Ascomycota</taxon>
        <taxon>Pezizomycotina</taxon>
        <taxon>Dothideomycetes</taxon>
        <taxon>Pleosporomycetidae</taxon>
        <taxon>Venturiales</taxon>
        <taxon>Venturiaceae</taxon>
        <taxon>Venturia</taxon>
    </lineage>
</organism>
<feature type="coiled-coil region" evidence="1">
    <location>
        <begin position="487"/>
        <end position="814"/>
    </location>
</feature>
<dbReference type="PANTHER" id="PTHR43941:SF1">
    <property type="entry name" value="STRUCTURAL MAINTENANCE OF CHROMOSOMES PROTEIN 2"/>
    <property type="match status" value="1"/>
</dbReference>
<protein>
    <submittedName>
        <fullName evidence="3">Uncharacterized protein</fullName>
    </submittedName>
</protein>
<feature type="coiled-coil region" evidence="1">
    <location>
        <begin position="410"/>
        <end position="444"/>
    </location>
</feature>
<feature type="region of interest" description="Disordered" evidence="2">
    <location>
        <begin position="2341"/>
        <end position="2417"/>
    </location>
</feature>
<sequence length="2417" mass="262613">MLPWHWFSSKSSTSQAEPAAVATTAEEPIPTTDAVPTPADSEATIDITESTETNENNETSEDSEGTDTTSLTLEEQLAAAKARMKRSSMVADAPPSDVGRSRASMTGQRLKGLTSSGSPSPDKESSSKRRHSKQNSTEARPSAPRRSSSVKNVFNAYYKIFGGKPSTKPPAAELPVEEADRLRRLVRRYEKQLEEASNTIMLQDKVLTKWESKVKGLKSGGNIPESSSRGLDSLEGTHFELSGSEPVGRLTNIQESSREMLADFAMMEEGKQAKIPSQGNPSSIAEVLRLTKELQTAQAAVERLTKELQAAQATVEEQTVKLAELEQQSSESLQAANQSRAELEEAKTAHSETLNFLETVKRTLSETQASHLETASTLRSTQATLSEKSQLITIHETSLSDKDAERDALLAGHESTLAQTNQDLETAREKIACLETQVGTISKEYQDAKTALEAAHGDLETAKSGVSNIVAERDAARADFEKITADYEAKSKEHQDISSALDAAQNEIDQHKTIAETAKTETVTFQEQVASLQEELEVAKTSHDSANTRVAELLAAAELHASTKEEAEKSTAEIEELKKEIEGHATSRAEIEEQLSSLQTDLDQHVASKAGLQKELDDHINSKAILQTQLDQYIASKSSLEKELDDHVNSRAALQTELDNHVASKTDLQRQLDDHATSKSVLQADLVDHVASKSALQKELETYVSSVSALQKELDDRASAQTVLEKQLEQLPVVQADLEAAQAKISELQTGTNDQVQALQADLDAHAKSKADLETELEHLSTLKAEHEAARAKVAELEAKSTDHQAQLETAHARIAELMKDAESHAAVQSEHAGALSQLTETKQLVDEHAARIDELNKEIEGHAAVKTGLESANARVAELTATVEAHGPVKAELEEHREKVATLSKAVEDHETTRAELDSLKEQVANLSKAAEEHDLIKAELESHREKVNTLSKALEDHEAVKSELESHREQVATLSKTVAEHEAVKKELDSHRDQVATLSKAAEEHDVVKAELETHRDQVATLSKAAEEHATTKADLESHQQQVASLSKTLEEHTAVKADLESHQEKVATLSKVIEEHGAVQDDLAAHKEKVATLSKAIEEHATVQADLASHKEKVATLSKAIEEHATVQADLASHKEKVATLSKAIEEHAEVQADLASHKEKVATLSKAVEDHAAVKTDLETHQQRVTELTKAVEDHESVKAELGAAHTRLADLEKDVETHKADKGSISDQLAAAQASLAAATESHGELSSKAKDAEERLLVAEKALQSTKEEHESKSATLAGKVTAMEQLQEHNALLQQELKASLDGERAAKLAVQDLVEKLNAAESKSMDTALPKQISEPEKSHRTEAASGAAAVALAGAGALGLAKVASNGDDVEAAKVIEEEKAEIVEGKKPEVVGEEKPKVIEEEKVAPVINEEAPLPVVTTDAVEPEATVKEEQENRLLAEESQEQLDAIISTSKPAKESNSEDLPVADNARESLGQSQDTVTLLADGDDLELPSVQGKSVLDAEDEPTWISEGAEELENINSSDEDVVDPVTIVEEAIQETDTTKLTAPHVEESTSNIAPKTHVEQEGDFNGETESSGPEAAVAAGAIGLVGVGALGLANVVRDDDEDKTLVKASSDNADVDEAITITNPEVWWASSKENSKDPVRPVKETEPEEEEELVSTPSLEEKHAAISQEDDEFLARDVVSEAAQVELSFSEEVEPKETDALAPPVVEELEQTSLAHDNVLVKDVEETAETAGSQTPNDVEAEEDEVKADVMSGNHPTVTVPDTETALDGTTTVEHKGVEEDLPAAMEISTEEREVVSPEINVEELPVVQDHDSAFDTKEVVNEEESLVSEEPLDEEEAHTSAIHHSLPSHLEPVTLDDLAVNTAASEPIIGFQAPPSPVSSTKSKRKSVHWEDLESAKSSPVEEKHELSVGLGAPWILNGEKNGVLSAEPADALTKDELEVVARNTPELTSAHFEEAEVESELDELELPVDWADEFEIVDSDIAHQNAFEAIDILEKKSVEADNTANIQEDFDTNVASEIPGERHVEQEAANSIPDDNKIYENSKYESDPALKDSELEIITSMDAPQIPPRSPDRHVATPERSPDRLVATVTHDESIASLEELIFDNESEVSAGSEDLELESLPTIEPLSTSNKPSSDRGGVYNEFNEHKAASDVHAVIPELFLSEDEEIEETEETHDFIVPKGKSVDEEAAVGNADKDDETIQELPLLFVEDEIESDREDEVVATSQEKEYKENATKETPSESAFTTIVDATEGDAKNSVAGNDTENDAESAEEQIPFRLPLMAAEENTNDDLKRIFFSWEAEQEPVDHYNGEEPRAEGITFFTKDKESVTEDETRIAKYEDTITKHEGPVTEDEETPTKKAKKDKKGKKGTKEAAATEENESSTFADKGAHLFENINEAI</sequence>
<feature type="coiled-coil region" evidence="1">
    <location>
        <begin position="1241"/>
        <end position="1331"/>
    </location>
</feature>
<feature type="compositionally biased region" description="Basic and acidic residues" evidence="2">
    <location>
        <begin position="1824"/>
        <end position="1836"/>
    </location>
</feature>
<dbReference type="Proteomes" id="UP000433883">
    <property type="component" value="Unassembled WGS sequence"/>
</dbReference>
<feature type="compositionally biased region" description="Basic and acidic residues" evidence="2">
    <location>
        <begin position="2051"/>
        <end position="2071"/>
    </location>
</feature>
<feature type="region of interest" description="Disordered" evidence="2">
    <location>
        <begin position="216"/>
        <end position="243"/>
    </location>
</feature>
<evidence type="ECO:0000256" key="1">
    <source>
        <dbReference type="SAM" id="Coils"/>
    </source>
</evidence>
<feature type="region of interest" description="Disordered" evidence="2">
    <location>
        <begin position="2033"/>
        <end position="2101"/>
    </location>
</feature>
<dbReference type="Gene3D" id="1.20.58.60">
    <property type="match status" value="1"/>
</dbReference>
<feature type="region of interest" description="Disordered" evidence="2">
    <location>
        <begin position="1885"/>
        <end position="1921"/>
    </location>
</feature>
<evidence type="ECO:0000313" key="3">
    <source>
        <dbReference type="EMBL" id="KAE9969545.1"/>
    </source>
</evidence>
<feature type="coiled-coil region" evidence="1">
    <location>
        <begin position="839"/>
        <end position="866"/>
    </location>
</feature>
<dbReference type="GO" id="GO:0000793">
    <property type="term" value="C:condensed chromosome"/>
    <property type="evidence" value="ECO:0007669"/>
    <property type="project" value="TreeGrafter"/>
</dbReference>
<feature type="compositionally biased region" description="Polar residues" evidence="2">
    <location>
        <begin position="1769"/>
        <end position="1787"/>
    </location>
</feature>
<feature type="region of interest" description="Disordered" evidence="2">
    <location>
        <begin position="1741"/>
        <end position="1864"/>
    </location>
</feature>
<accession>A0A8H3UGF4</accession>
<evidence type="ECO:0000313" key="4">
    <source>
        <dbReference type="Proteomes" id="UP000433883"/>
    </source>
</evidence>
<dbReference type="GO" id="GO:0000785">
    <property type="term" value="C:chromatin"/>
    <property type="evidence" value="ECO:0007669"/>
    <property type="project" value="TreeGrafter"/>
</dbReference>
<feature type="compositionally biased region" description="Low complexity" evidence="2">
    <location>
        <begin position="66"/>
        <end position="75"/>
    </location>
</feature>
<feature type="region of interest" description="Disordered" evidence="2">
    <location>
        <begin position="1436"/>
        <end position="1516"/>
    </location>
</feature>
<dbReference type="GO" id="GO:0007076">
    <property type="term" value="P:mitotic chromosome condensation"/>
    <property type="evidence" value="ECO:0007669"/>
    <property type="project" value="TreeGrafter"/>
</dbReference>
<keyword evidence="1" id="KW-0175">Coiled coil</keyword>
<feature type="region of interest" description="Disordered" evidence="2">
    <location>
        <begin position="2230"/>
        <end position="2292"/>
    </location>
</feature>
<dbReference type="EMBL" id="WNWQ01000364">
    <property type="protein sequence ID" value="KAE9969545.1"/>
    <property type="molecule type" value="Genomic_DNA"/>
</dbReference>
<feature type="compositionally biased region" description="Basic residues" evidence="2">
    <location>
        <begin position="2376"/>
        <end position="2386"/>
    </location>
</feature>
<dbReference type="Gene3D" id="1.10.287.1490">
    <property type="match status" value="2"/>
</dbReference>
<feature type="compositionally biased region" description="Low complexity" evidence="2">
    <location>
        <begin position="44"/>
        <end position="57"/>
    </location>
</feature>
<feature type="region of interest" description="Disordered" evidence="2">
    <location>
        <begin position="2125"/>
        <end position="2158"/>
    </location>
</feature>
<feature type="compositionally biased region" description="Acidic residues" evidence="2">
    <location>
        <begin position="1837"/>
        <end position="1852"/>
    </location>
</feature>
<feature type="compositionally biased region" description="Basic and acidic residues" evidence="2">
    <location>
        <begin position="2341"/>
        <end position="2366"/>
    </location>
</feature>
<dbReference type="SUPFAM" id="SSF57997">
    <property type="entry name" value="Tropomyosin"/>
    <property type="match status" value="1"/>
</dbReference>
<proteinExistence type="predicted"/>